<dbReference type="OrthoDB" id="127333at2"/>
<dbReference type="SUPFAM" id="SSF53649">
    <property type="entry name" value="Alkaline phosphatase-like"/>
    <property type="match status" value="1"/>
</dbReference>
<evidence type="ECO:0000313" key="2">
    <source>
        <dbReference type="Proteomes" id="UP000320421"/>
    </source>
</evidence>
<dbReference type="PANTHER" id="PTHR43737:SF1">
    <property type="entry name" value="DUF1501 DOMAIN-CONTAINING PROTEIN"/>
    <property type="match status" value="1"/>
</dbReference>
<name>A0A517PP92_9PLAN</name>
<dbReference type="RefSeq" id="WP_145185112.1">
    <property type="nucleotide sequence ID" value="NZ_CP036266.1"/>
</dbReference>
<dbReference type="EMBL" id="CP036266">
    <property type="protein sequence ID" value="QDT21196.1"/>
    <property type="molecule type" value="Genomic_DNA"/>
</dbReference>
<proteinExistence type="predicted"/>
<protein>
    <submittedName>
        <fullName evidence="1">Uncharacterized protein</fullName>
    </submittedName>
</protein>
<dbReference type="PANTHER" id="PTHR43737">
    <property type="entry name" value="BLL7424 PROTEIN"/>
    <property type="match status" value="1"/>
</dbReference>
<dbReference type="Pfam" id="PF07394">
    <property type="entry name" value="DUF1501"/>
    <property type="match status" value="1"/>
</dbReference>
<sequence>MAVSMTCDGVKRRDFLKIGTLGFTGLTLSSYLRMVDAGEAKPKQATSAIFIELSGGPSHMDTFDLKPESSSEYRGEFKQIKTNVSGIEISEHLPKLASCMDKYALLRGVSHSVAAHALGREYVNTGSRPLPSLEYPGYGAVFTKEYPGPANLPPYVSIPNSTQKPGFLGVKYAPLNTGATPRPGQPFNVRGISLRSGLTVENIERRETLLRDIDQTFNSLEKNSQLIEGLDRFGQQAHAIITSKRARDAFDISKESPAFTKQFGESSFGQSCLLASRLVESGVRFVTVSMGGWDTHRNNWESLENRLLPPFDEGLSALFNGLAEKGLLETTAVYVTGEFGRTPKINTQRGGRDHYPRCMFMLMAGGMVKGGQVIGKSTANGTEPADAGRSPDDVAASFYHNLGIDFTREYHTNTGRPITIVRDGSVINELFS</sequence>
<dbReference type="InterPro" id="IPR010869">
    <property type="entry name" value="DUF1501"/>
</dbReference>
<dbReference type="AlphaFoldDB" id="A0A517PP92"/>
<dbReference type="InterPro" id="IPR017850">
    <property type="entry name" value="Alkaline_phosphatase_core_sf"/>
</dbReference>
<dbReference type="Proteomes" id="UP000320421">
    <property type="component" value="Chromosome"/>
</dbReference>
<keyword evidence="2" id="KW-1185">Reference proteome</keyword>
<evidence type="ECO:0000313" key="1">
    <source>
        <dbReference type="EMBL" id="QDT21196.1"/>
    </source>
</evidence>
<accession>A0A517PP92</accession>
<reference evidence="1 2" key="1">
    <citation type="submission" date="2019-02" db="EMBL/GenBank/DDBJ databases">
        <title>Deep-cultivation of Planctomycetes and their phenomic and genomic characterization uncovers novel biology.</title>
        <authorList>
            <person name="Wiegand S."/>
            <person name="Jogler M."/>
            <person name="Boedeker C."/>
            <person name="Pinto D."/>
            <person name="Vollmers J."/>
            <person name="Rivas-Marin E."/>
            <person name="Kohn T."/>
            <person name="Peeters S.H."/>
            <person name="Heuer A."/>
            <person name="Rast P."/>
            <person name="Oberbeckmann S."/>
            <person name="Bunk B."/>
            <person name="Jeske O."/>
            <person name="Meyerdierks A."/>
            <person name="Storesund J.E."/>
            <person name="Kallscheuer N."/>
            <person name="Luecker S."/>
            <person name="Lage O.M."/>
            <person name="Pohl T."/>
            <person name="Merkel B.J."/>
            <person name="Hornburger P."/>
            <person name="Mueller R.-W."/>
            <person name="Bruemmer F."/>
            <person name="Labrenz M."/>
            <person name="Spormann A.M."/>
            <person name="Op den Camp H."/>
            <person name="Overmann J."/>
            <person name="Amann R."/>
            <person name="Jetten M.S.M."/>
            <person name="Mascher T."/>
            <person name="Medema M.H."/>
            <person name="Devos D.P."/>
            <person name="Kaster A.-K."/>
            <person name="Ovreas L."/>
            <person name="Rohde M."/>
            <person name="Galperin M.Y."/>
            <person name="Jogler C."/>
        </authorList>
    </citation>
    <scope>NUCLEOTIDE SEQUENCE [LARGE SCALE GENOMIC DNA]</scope>
    <source>
        <strain evidence="1 2">HG66A1</strain>
    </source>
</reference>
<organism evidence="1 2">
    <name type="scientific">Gimesia chilikensis</name>
    <dbReference type="NCBI Taxonomy" id="2605989"/>
    <lineage>
        <taxon>Bacteria</taxon>
        <taxon>Pseudomonadati</taxon>
        <taxon>Planctomycetota</taxon>
        <taxon>Planctomycetia</taxon>
        <taxon>Planctomycetales</taxon>
        <taxon>Planctomycetaceae</taxon>
        <taxon>Gimesia</taxon>
    </lineage>
</organism>
<accession>A0A5A8BF06</accession>
<gene>
    <name evidence="1" type="ORF">HG66A1_29950</name>
</gene>